<dbReference type="InterPro" id="IPR051934">
    <property type="entry name" value="Phage_Tail_Fiber_Structural"/>
</dbReference>
<protein>
    <submittedName>
        <fullName evidence="2">Phage tail protein</fullName>
    </submittedName>
</protein>
<sequence length="338" mass="35822">MYNCIITDIGMAKIANQVVTGAPLQLKQMALGDGKGSPVVPQQTATALVNEVYRGQINRLARAENDPAQIIAELVLLPDVGGFTVREVGVFDSAGDMIFYASSPPVYKPVLAEGTGMDYTVALRALVGNDVNVELKIDPGVVIATRKYVEDKIAEHDGDPNTHGSMLGEHNTDPGAHANVIAAHDQNAEAHAPAISKHNGDKDAHATAFAQHNGDANAHSSTEMPWINGGAATRTGNTTISLAGDQRSKYPIGKRLRFNGSDTYLCRVFGAPTYSGSVTAITVWFDVASAVIPASISKFERSRLTPQDTADGGLMIGSHDEATIQKLLDSYCCGSYAK</sequence>
<dbReference type="PANTHER" id="PTHR35191">
    <property type="entry name" value="PROPHAGE SIDE TAIL FIBER PROTEIN HOMOLOG STFQ-RELATED"/>
    <property type="match status" value="1"/>
</dbReference>
<organism evidence="2 3">
    <name type="scientific">Cloacibacillus evryensis</name>
    <dbReference type="NCBI Taxonomy" id="508460"/>
    <lineage>
        <taxon>Bacteria</taxon>
        <taxon>Thermotogati</taxon>
        <taxon>Synergistota</taxon>
        <taxon>Synergistia</taxon>
        <taxon>Synergistales</taxon>
        <taxon>Synergistaceae</taxon>
        <taxon>Cloacibacillus</taxon>
    </lineage>
</organism>
<dbReference type="PANTHER" id="PTHR35191:SF1">
    <property type="entry name" value="PROPHAGE SIDE TAIL FIBER PROTEIN HOMOLOG STFQ-RELATED"/>
    <property type="match status" value="1"/>
</dbReference>
<keyword evidence="3" id="KW-1185">Reference proteome</keyword>
<reference evidence="2 3" key="1">
    <citation type="submission" date="2022-06" db="EMBL/GenBank/DDBJ databases">
        <title>Isolation of gut microbiota from human fecal samples.</title>
        <authorList>
            <person name="Pamer E.G."/>
            <person name="Barat B."/>
            <person name="Waligurski E."/>
            <person name="Medina S."/>
            <person name="Paddock L."/>
            <person name="Mostad J."/>
        </authorList>
    </citation>
    <scope>NUCLEOTIDE SEQUENCE [LARGE SCALE GENOMIC DNA]</scope>
    <source>
        <strain evidence="2 3">DFI.9.90</strain>
    </source>
</reference>
<dbReference type="AlphaFoldDB" id="A0AAW5K1D8"/>
<dbReference type="Pfam" id="PF12571">
    <property type="entry name" value="Phage_tail_fib"/>
    <property type="match status" value="1"/>
</dbReference>
<name>A0AAW5K1D8_9BACT</name>
<dbReference type="RefSeq" id="WP_008710001.1">
    <property type="nucleotide sequence ID" value="NZ_CABKQM010000005.1"/>
</dbReference>
<dbReference type="InterPro" id="IPR022225">
    <property type="entry name" value="Phage_tail_fibre_N"/>
</dbReference>
<evidence type="ECO:0000313" key="3">
    <source>
        <dbReference type="Proteomes" id="UP001205919"/>
    </source>
</evidence>
<evidence type="ECO:0000259" key="1">
    <source>
        <dbReference type="Pfam" id="PF12571"/>
    </source>
</evidence>
<gene>
    <name evidence="2" type="ORF">NE630_07410</name>
</gene>
<dbReference type="Proteomes" id="UP001205919">
    <property type="component" value="Unassembled WGS sequence"/>
</dbReference>
<feature type="domain" description="Phage tail fibre protein N-terminal" evidence="1">
    <location>
        <begin position="2"/>
        <end position="147"/>
    </location>
</feature>
<dbReference type="EMBL" id="JANFYT010000013">
    <property type="protein sequence ID" value="MCQ4814257.1"/>
    <property type="molecule type" value="Genomic_DNA"/>
</dbReference>
<comment type="caution">
    <text evidence="2">The sequence shown here is derived from an EMBL/GenBank/DDBJ whole genome shotgun (WGS) entry which is preliminary data.</text>
</comment>
<proteinExistence type="predicted"/>
<evidence type="ECO:0000313" key="2">
    <source>
        <dbReference type="EMBL" id="MCQ4814257.1"/>
    </source>
</evidence>
<accession>A0AAW5K1D8</accession>